<dbReference type="InterPro" id="IPR009027">
    <property type="entry name" value="Ribosomal_bL9/RNase_H1_N"/>
</dbReference>
<evidence type="ECO:0000259" key="2">
    <source>
        <dbReference type="Pfam" id="PF01693"/>
    </source>
</evidence>
<evidence type="ECO:0000313" key="3">
    <source>
        <dbReference type="EMBL" id="KAF5331346.1"/>
    </source>
</evidence>
<protein>
    <recommendedName>
        <fullName evidence="2">Ribonuclease H1 N-terminal domain-containing protein</fullName>
    </recommendedName>
</protein>
<feature type="domain" description="Ribonuclease H1 N-terminal" evidence="2">
    <location>
        <begin position="214"/>
        <end position="255"/>
    </location>
</feature>
<evidence type="ECO:0000256" key="1">
    <source>
        <dbReference type="SAM" id="MobiDB-lite"/>
    </source>
</evidence>
<keyword evidence="4" id="KW-1185">Reference proteome</keyword>
<sequence length="269" mass="27689">MLVGGSQFAPNALLRVIYPMAKQSSTIQDRSVLHGARLSLPMQDLLGAVIRAFDARRLMVNAAALGENEYHPETCNACTRTGFSLVPNEVETSDSEDEAVKAEEGEGMIPASPPSPAAEAPAGNTTSGATAGANAVSGATAGGVPSASLTAALAALGFQATPVAAPVVNVVPEPTYPISTVVPGFHSLGPNSGTPVPPPEPTRAVFTGPGADRYYIITKGVRVGVFGGWQITSPYVTGVAAASYSRHRTLQAAYQAYETAYNRGSVVYV</sequence>
<evidence type="ECO:0000313" key="4">
    <source>
        <dbReference type="Proteomes" id="UP000541558"/>
    </source>
</evidence>
<dbReference type="InterPro" id="IPR011320">
    <property type="entry name" value="RNase_H1_N"/>
</dbReference>
<dbReference type="Pfam" id="PF01693">
    <property type="entry name" value="Cauli_VI"/>
    <property type="match status" value="1"/>
</dbReference>
<name>A0A8H5FC35_9AGAR</name>
<reference evidence="3 4" key="1">
    <citation type="journal article" date="2020" name="ISME J.">
        <title>Uncovering the hidden diversity of litter-decomposition mechanisms in mushroom-forming fungi.</title>
        <authorList>
            <person name="Floudas D."/>
            <person name="Bentzer J."/>
            <person name="Ahren D."/>
            <person name="Johansson T."/>
            <person name="Persson P."/>
            <person name="Tunlid A."/>
        </authorList>
    </citation>
    <scope>NUCLEOTIDE SEQUENCE [LARGE SCALE GENOMIC DNA]</scope>
    <source>
        <strain evidence="3 4">CBS 175.51</strain>
    </source>
</reference>
<comment type="caution">
    <text evidence="3">The sequence shown here is derived from an EMBL/GenBank/DDBJ whole genome shotgun (WGS) entry which is preliminary data.</text>
</comment>
<dbReference type="Proteomes" id="UP000541558">
    <property type="component" value="Unassembled WGS sequence"/>
</dbReference>
<dbReference type="AlphaFoldDB" id="A0A8H5FC35"/>
<proteinExistence type="predicted"/>
<organism evidence="3 4">
    <name type="scientific">Ephemerocybe angulata</name>
    <dbReference type="NCBI Taxonomy" id="980116"/>
    <lineage>
        <taxon>Eukaryota</taxon>
        <taxon>Fungi</taxon>
        <taxon>Dikarya</taxon>
        <taxon>Basidiomycota</taxon>
        <taxon>Agaricomycotina</taxon>
        <taxon>Agaricomycetes</taxon>
        <taxon>Agaricomycetidae</taxon>
        <taxon>Agaricales</taxon>
        <taxon>Agaricineae</taxon>
        <taxon>Psathyrellaceae</taxon>
        <taxon>Ephemerocybe</taxon>
    </lineage>
</organism>
<accession>A0A8H5FC35</accession>
<dbReference type="EMBL" id="JAACJK010000114">
    <property type="protein sequence ID" value="KAF5331346.1"/>
    <property type="molecule type" value="Genomic_DNA"/>
</dbReference>
<feature type="compositionally biased region" description="Low complexity" evidence="1">
    <location>
        <begin position="117"/>
        <end position="129"/>
    </location>
</feature>
<feature type="region of interest" description="Disordered" evidence="1">
    <location>
        <begin position="89"/>
        <end position="129"/>
    </location>
</feature>
<dbReference type="OrthoDB" id="3270804at2759"/>
<gene>
    <name evidence="3" type="ORF">D9611_011850</name>
</gene>
<dbReference type="SUPFAM" id="SSF55658">
    <property type="entry name" value="L9 N-domain-like"/>
    <property type="match status" value="1"/>
</dbReference>